<dbReference type="FunCoup" id="A0A1Y5T883">
    <property type="interactions" value="244"/>
</dbReference>
<protein>
    <submittedName>
        <fullName evidence="3">Ribosome association toxin RatA</fullName>
    </submittedName>
</protein>
<evidence type="ECO:0000259" key="2">
    <source>
        <dbReference type="Pfam" id="PF03364"/>
    </source>
</evidence>
<dbReference type="SUPFAM" id="SSF55961">
    <property type="entry name" value="Bet v1-like"/>
    <property type="match status" value="1"/>
</dbReference>
<dbReference type="PANTHER" id="PTHR12901:SF10">
    <property type="entry name" value="COENZYME Q-BINDING PROTEIN COQ10, MITOCHONDRIAL"/>
    <property type="match status" value="1"/>
</dbReference>
<evidence type="ECO:0000313" key="3">
    <source>
        <dbReference type="EMBL" id="SLN54595.1"/>
    </source>
</evidence>
<dbReference type="GO" id="GO:0048039">
    <property type="term" value="F:ubiquinone binding"/>
    <property type="evidence" value="ECO:0007669"/>
    <property type="project" value="InterPro"/>
</dbReference>
<feature type="domain" description="Coenzyme Q-binding protein COQ10 START" evidence="2">
    <location>
        <begin position="10"/>
        <end position="135"/>
    </location>
</feature>
<gene>
    <name evidence="3" type="primary">ratA</name>
    <name evidence="3" type="ORF">OCH7691_02315</name>
</gene>
<evidence type="ECO:0000256" key="1">
    <source>
        <dbReference type="ARBA" id="ARBA00008918"/>
    </source>
</evidence>
<name>A0A1Y5T883_9PROT</name>
<dbReference type="Gene3D" id="3.30.530.20">
    <property type="match status" value="1"/>
</dbReference>
<dbReference type="Pfam" id="PF03364">
    <property type="entry name" value="Polyketide_cyc"/>
    <property type="match status" value="1"/>
</dbReference>
<dbReference type="InParanoid" id="A0A1Y5T883"/>
<evidence type="ECO:0000313" key="4">
    <source>
        <dbReference type="Proteomes" id="UP000193200"/>
    </source>
</evidence>
<dbReference type="AlphaFoldDB" id="A0A1Y5T883"/>
<dbReference type="InterPro" id="IPR023393">
    <property type="entry name" value="START-like_dom_sf"/>
</dbReference>
<accession>A0A1Y5T883</accession>
<dbReference type="Proteomes" id="UP000193200">
    <property type="component" value="Unassembled WGS sequence"/>
</dbReference>
<dbReference type="InterPro" id="IPR005031">
    <property type="entry name" value="COQ10_START"/>
</dbReference>
<proteinExistence type="inferred from homology"/>
<dbReference type="InterPro" id="IPR044996">
    <property type="entry name" value="COQ10-like"/>
</dbReference>
<dbReference type="GO" id="GO:0045333">
    <property type="term" value="P:cellular respiration"/>
    <property type="evidence" value="ECO:0007669"/>
    <property type="project" value="InterPro"/>
</dbReference>
<keyword evidence="4" id="KW-1185">Reference proteome</keyword>
<dbReference type="OrthoDB" id="9804759at2"/>
<sequence>MPTHAEKRVLPYSPDQMFELVAAIDRYPEFLPWCVGARIRKREGDVVTADLIVGFKMFREQFVSRVELDRENMRIDVNYLDGPFRYLNNHWIFKEHPDGCLIDFYVDFEFRSRMLQRTIGMLFNEAVRRMIAAFEARADALYGEKPGGGKRGVLSAESGASSKG</sequence>
<dbReference type="EMBL" id="FWFR01000002">
    <property type="protein sequence ID" value="SLN54595.1"/>
    <property type="molecule type" value="Genomic_DNA"/>
</dbReference>
<dbReference type="CDD" id="cd07813">
    <property type="entry name" value="COQ10p_like"/>
    <property type="match status" value="1"/>
</dbReference>
<dbReference type="PANTHER" id="PTHR12901">
    <property type="entry name" value="SPERM PROTEIN HOMOLOG"/>
    <property type="match status" value="1"/>
</dbReference>
<comment type="similarity">
    <text evidence="1">Belongs to the ribosome association toxin RatA family.</text>
</comment>
<reference evidence="3 4" key="1">
    <citation type="submission" date="2017-03" db="EMBL/GenBank/DDBJ databases">
        <authorList>
            <person name="Afonso C.L."/>
            <person name="Miller P.J."/>
            <person name="Scott M.A."/>
            <person name="Spackman E."/>
            <person name="Goraichik I."/>
            <person name="Dimitrov K.M."/>
            <person name="Suarez D.L."/>
            <person name="Swayne D.E."/>
        </authorList>
    </citation>
    <scope>NUCLEOTIDE SEQUENCE [LARGE SCALE GENOMIC DNA]</scope>
    <source>
        <strain evidence="3 4">CECT 7691</strain>
    </source>
</reference>
<dbReference type="RefSeq" id="WP_085883685.1">
    <property type="nucleotide sequence ID" value="NZ_FWFR01000002.1"/>
</dbReference>
<organism evidence="3 4">
    <name type="scientific">Oceanibacterium hippocampi</name>
    <dbReference type="NCBI Taxonomy" id="745714"/>
    <lineage>
        <taxon>Bacteria</taxon>
        <taxon>Pseudomonadati</taxon>
        <taxon>Pseudomonadota</taxon>
        <taxon>Alphaproteobacteria</taxon>
        <taxon>Sneathiellales</taxon>
        <taxon>Sneathiellaceae</taxon>
        <taxon>Oceanibacterium</taxon>
    </lineage>
</organism>